<accession>A0A9Q0S294</accession>
<dbReference type="OrthoDB" id="8195120at2759"/>
<dbReference type="AlphaFoldDB" id="A0A9Q0S294"/>
<protein>
    <submittedName>
        <fullName evidence="3">Uncharacterized protein</fullName>
    </submittedName>
</protein>
<evidence type="ECO:0000256" key="2">
    <source>
        <dbReference type="SAM" id="Phobius"/>
    </source>
</evidence>
<organism evidence="3 4">
    <name type="scientific">Pseudolycoriella hygida</name>
    <dbReference type="NCBI Taxonomy" id="35572"/>
    <lineage>
        <taxon>Eukaryota</taxon>
        <taxon>Metazoa</taxon>
        <taxon>Ecdysozoa</taxon>
        <taxon>Arthropoda</taxon>
        <taxon>Hexapoda</taxon>
        <taxon>Insecta</taxon>
        <taxon>Pterygota</taxon>
        <taxon>Neoptera</taxon>
        <taxon>Endopterygota</taxon>
        <taxon>Diptera</taxon>
        <taxon>Nematocera</taxon>
        <taxon>Sciaroidea</taxon>
        <taxon>Sciaridae</taxon>
        <taxon>Pseudolycoriella</taxon>
    </lineage>
</organism>
<evidence type="ECO:0000256" key="1">
    <source>
        <dbReference type="SAM" id="MobiDB-lite"/>
    </source>
</evidence>
<feature type="region of interest" description="Disordered" evidence="1">
    <location>
        <begin position="30"/>
        <end position="131"/>
    </location>
</feature>
<feature type="transmembrane region" description="Helical" evidence="2">
    <location>
        <begin position="250"/>
        <end position="272"/>
    </location>
</feature>
<feature type="compositionally biased region" description="Low complexity" evidence="1">
    <location>
        <begin position="112"/>
        <end position="131"/>
    </location>
</feature>
<reference evidence="3" key="1">
    <citation type="submission" date="2022-07" db="EMBL/GenBank/DDBJ databases">
        <authorList>
            <person name="Trinca V."/>
            <person name="Uliana J.V.C."/>
            <person name="Torres T.T."/>
            <person name="Ward R.J."/>
            <person name="Monesi N."/>
        </authorList>
    </citation>
    <scope>NUCLEOTIDE SEQUENCE</scope>
    <source>
        <strain evidence="3">HSMRA1968</strain>
        <tissue evidence="3">Whole embryos</tissue>
    </source>
</reference>
<name>A0A9Q0S294_9DIPT</name>
<keyword evidence="4" id="KW-1185">Reference proteome</keyword>
<evidence type="ECO:0000313" key="3">
    <source>
        <dbReference type="EMBL" id="KAJ6640800.1"/>
    </source>
</evidence>
<evidence type="ECO:0000313" key="4">
    <source>
        <dbReference type="Proteomes" id="UP001151699"/>
    </source>
</evidence>
<keyword evidence="2" id="KW-1133">Transmembrane helix</keyword>
<proteinExistence type="predicted"/>
<keyword evidence="2" id="KW-0812">Transmembrane</keyword>
<gene>
    <name evidence="3" type="ORF">Bhyg_05732</name>
</gene>
<sequence length="281" mass="30804">MAICSKSISTTEAKMKKLYSINKQWHIPRASLGGSTSSQSGSQISRSISSSVKYPGRYGGYKNRGYHSEGNDSTADQDRKKRKTAANCRKIRDIDKNPAGMADETNDGSKRGSQSSQGSTDSNHSSHSASSGSLLLTAANLEQLAQIHKKTPLTHHHFHTNDYPLQQKQQQHRLYNANITLNATDATSRLPMHRINEDAIVSIGIDANQMKTKDLDTMSMASSTHFTVVNGMGGPQRVTKDGLCSRGHQITVLILTMSLMFLIGISAAVFMLEMRAKKMPH</sequence>
<comment type="caution">
    <text evidence="3">The sequence shown here is derived from an EMBL/GenBank/DDBJ whole genome shotgun (WGS) entry which is preliminary data.</text>
</comment>
<keyword evidence="2" id="KW-0472">Membrane</keyword>
<dbReference type="EMBL" id="WJQU01000002">
    <property type="protein sequence ID" value="KAJ6640800.1"/>
    <property type="molecule type" value="Genomic_DNA"/>
</dbReference>
<feature type="compositionally biased region" description="Low complexity" evidence="1">
    <location>
        <begin position="31"/>
        <end position="51"/>
    </location>
</feature>
<dbReference type="Proteomes" id="UP001151699">
    <property type="component" value="Chromosome B"/>
</dbReference>